<gene>
    <name evidence="10" type="ORF">MN116_007508</name>
</gene>
<dbReference type="Pfam" id="PF05741">
    <property type="entry name" value="zf-nanos"/>
    <property type="match status" value="1"/>
</dbReference>
<dbReference type="EMBL" id="JALJAT010000005">
    <property type="protein sequence ID" value="KAK4469044.1"/>
    <property type="molecule type" value="Genomic_DNA"/>
</dbReference>
<dbReference type="AlphaFoldDB" id="A0AAE2D2S6"/>
<keyword evidence="7 8" id="KW-0694">RNA-binding</keyword>
<protein>
    <recommendedName>
        <fullName evidence="9">Nanos-type domain-containing protein</fullName>
    </recommendedName>
</protein>
<reference evidence="10" key="2">
    <citation type="journal article" date="2023" name="Infect Dis Poverty">
        <title>Chromosome-scale genome of the human blood fluke Schistosoma mekongi and its implications for public health.</title>
        <authorList>
            <person name="Zhou M."/>
            <person name="Xu L."/>
            <person name="Xu D."/>
            <person name="Chen W."/>
            <person name="Khan J."/>
            <person name="Hu Y."/>
            <person name="Huang H."/>
            <person name="Wei H."/>
            <person name="Zhang Y."/>
            <person name="Chusongsang P."/>
            <person name="Tanasarnprasert K."/>
            <person name="Hu X."/>
            <person name="Limpanont Y."/>
            <person name="Lv Z."/>
        </authorList>
    </citation>
    <scope>NUCLEOTIDE SEQUENCE</scope>
    <source>
        <strain evidence="10">LV_2022a</strain>
    </source>
</reference>
<dbReference type="GO" id="GO:0006417">
    <property type="term" value="P:regulation of translation"/>
    <property type="evidence" value="ECO:0007669"/>
    <property type="project" value="UniProtKB-UniRule"/>
</dbReference>
<evidence type="ECO:0000256" key="7">
    <source>
        <dbReference type="ARBA" id="ARBA00022884"/>
    </source>
</evidence>
<reference evidence="10" key="1">
    <citation type="submission" date="2022-04" db="EMBL/GenBank/DDBJ databases">
        <authorList>
            <person name="Xu L."/>
            <person name="Lv Z."/>
        </authorList>
    </citation>
    <scope>NUCLEOTIDE SEQUENCE</scope>
    <source>
        <strain evidence="10">LV_2022a</strain>
    </source>
</reference>
<dbReference type="PANTHER" id="PTHR12887">
    <property type="entry name" value="NANOS PROTEIN"/>
    <property type="match status" value="1"/>
</dbReference>
<keyword evidence="11" id="KW-1185">Reference proteome</keyword>
<evidence type="ECO:0000313" key="10">
    <source>
        <dbReference type="EMBL" id="KAK4469044.1"/>
    </source>
</evidence>
<keyword evidence="3" id="KW-0479">Metal-binding</keyword>
<evidence type="ECO:0000256" key="8">
    <source>
        <dbReference type="PROSITE-ProRule" id="PRU00855"/>
    </source>
</evidence>
<name>A0AAE2D2S6_SCHME</name>
<keyword evidence="6 8" id="KW-0810">Translation regulation</keyword>
<dbReference type="GO" id="GO:0008270">
    <property type="term" value="F:zinc ion binding"/>
    <property type="evidence" value="ECO:0007669"/>
    <property type="project" value="UniProtKB-KW"/>
</dbReference>
<evidence type="ECO:0000256" key="5">
    <source>
        <dbReference type="ARBA" id="ARBA00022833"/>
    </source>
</evidence>
<feature type="domain" description="Nanos-type" evidence="9">
    <location>
        <begin position="15"/>
        <end position="69"/>
    </location>
</feature>
<dbReference type="PROSITE" id="PS51522">
    <property type="entry name" value="ZF_NANOS"/>
    <property type="match status" value="1"/>
</dbReference>
<comment type="caution">
    <text evidence="10">The sequence shown here is derived from an EMBL/GenBank/DDBJ whole genome shotgun (WGS) entry which is preliminary data.</text>
</comment>
<evidence type="ECO:0000313" key="11">
    <source>
        <dbReference type="Proteomes" id="UP001292079"/>
    </source>
</evidence>
<evidence type="ECO:0000256" key="3">
    <source>
        <dbReference type="ARBA" id="ARBA00022723"/>
    </source>
</evidence>
<proteinExistence type="inferred from homology"/>
<evidence type="ECO:0000256" key="6">
    <source>
        <dbReference type="ARBA" id="ARBA00022845"/>
    </source>
</evidence>
<evidence type="ECO:0000256" key="4">
    <source>
        <dbReference type="ARBA" id="ARBA00022771"/>
    </source>
</evidence>
<dbReference type="Proteomes" id="UP001292079">
    <property type="component" value="Unassembled WGS sequence"/>
</dbReference>
<accession>A0AAE2D2S6</accession>
<dbReference type="InterPro" id="IPR024161">
    <property type="entry name" value="Znf_nanos-typ"/>
</dbReference>
<evidence type="ECO:0000259" key="9">
    <source>
        <dbReference type="PROSITE" id="PS51522"/>
    </source>
</evidence>
<evidence type="ECO:0000256" key="1">
    <source>
        <dbReference type="ARBA" id="ARBA00004496"/>
    </source>
</evidence>
<comment type="similarity">
    <text evidence="8">Belongs to the nanos family.</text>
</comment>
<keyword evidence="2" id="KW-0963">Cytoplasm</keyword>
<sequence length="108" mass="12200">MAISIQRLLEASKDLCVFCRNNNELEEVYTSHKIKDRFGRVTCPILRQFICPVCGATKDRAHTIKYCPKILAIRNGNGSSGPNCSMIEAGLLGPEHFSQIYFKNEEYS</sequence>
<dbReference type="InterPro" id="IPR038129">
    <property type="entry name" value="Nanos_sf"/>
</dbReference>
<organism evidence="10 11">
    <name type="scientific">Schistosoma mekongi</name>
    <name type="common">Parasitic worm</name>
    <dbReference type="NCBI Taxonomy" id="38744"/>
    <lineage>
        <taxon>Eukaryota</taxon>
        <taxon>Metazoa</taxon>
        <taxon>Spiralia</taxon>
        <taxon>Lophotrochozoa</taxon>
        <taxon>Platyhelminthes</taxon>
        <taxon>Trematoda</taxon>
        <taxon>Digenea</taxon>
        <taxon>Strigeidida</taxon>
        <taxon>Schistosomatoidea</taxon>
        <taxon>Schistosomatidae</taxon>
        <taxon>Schistosoma</taxon>
    </lineage>
</organism>
<evidence type="ECO:0000256" key="2">
    <source>
        <dbReference type="ARBA" id="ARBA00022490"/>
    </source>
</evidence>
<comment type="subcellular location">
    <subcellularLocation>
        <location evidence="1">Cytoplasm</location>
    </subcellularLocation>
</comment>
<dbReference type="InterPro" id="IPR008705">
    <property type="entry name" value="Nanos/Xcar2"/>
</dbReference>
<dbReference type="GO" id="GO:0005737">
    <property type="term" value="C:cytoplasm"/>
    <property type="evidence" value="ECO:0007669"/>
    <property type="project" value="UniProtKB-SubCell"/>
</dbReference>
<dbReference type="GO" id="GO:0003723">
    <property type="term" value="F:RNA binding"/>
    <property type="evidence" value="ECO:0007669"/>
    <property type="project" value="UniProtKB-UniRule"/>
</dbReference>
<keyword evidence="4 8" id="KW-0863">Zinc-finger</keyword>
<keyword evidence="5" id="KW-0862">Zinc</keyword>
<dbReference type="Gene3D" id="4.10.60.30">
    <property type="entry name" value="Nanos, RNA-binding domain"/>
    <property type="match status" value="1"/>
</dbReference>